<protein>
    <recommendedName>
        <fullName evidence="4">Urease accessory protein UreD</fullName>
    </recommendedName>
</protein>
<keyword evidence="2 4" id="KW-0996">Nickel insertion</keyword>
<sequence length="293" mass="32859">MNQLVSSLLRCQPPSGYGEQRRWLAQLQLAFSRSGARTRLSQMDFFGPLRVQRPFYPEGDYCHLYLLHPPGGLVSGDRLSLQLQWQPGAQALLTTPSAGKIYKADSAGGEQHQHILLRLEQAEGEWLPQETIIFPGANGVMTTRIELQGACKFIGWELISLGRPANQESFSRGRLSQRLELWQDGRPLLLEHLQLDARNLAAMQRNQAGLGQQPLLGTLLATGFAERPSELIELLRAELASDCCALSYRRGVLLLRYRGGCAEQARQQFIQAWQHIRPLLLGRAPCAPRIWST</sequence>
<accession>A0ABV5ZBR9</accession>
<evidence type="ECO:0000256" key="4">
    <source>
        <dbReference type="HAMAP-Rule" id="MF_01384"/>
    </source>
</evidence>
<comment type="caution">
    <text evidence="5">The sequence shown here is derived from an EMBL/GenBank/DDBJ whole genome shotgun (WGS) entry which is preliminary data.</text>
</comment>
<dbReference type="EMBL" id="JBHLZN010000003">
    <property type="protein sequence ID" value="MFB9886737.1"/>
    <property type="molecule type" value="Genomic_DNA"/>
</dbReference>
<comment type="similarity">
    <text evidence="1 4">Belongs to the UreD family.</text>
</comment>
<evidence type="ECO:0000313" key="6">
    <source>
        <dbReference type="Proteomes" id="UP001589628"/>
    </source>
</evidence>
<name>A0ABV5ZBR9_9GAMM</name>
<keyword evidence="6" id="KW-1185">Reference proteome</keyword>
<dbReference type="InterPro" id="IPR002669">
    <property type="entry name" value="UreD"/>
</dbReference>
<organism evidence="5 6">
    <name type="scientific">Balneatrix alpica</name>
    <dbReference type="NCBI Taxonomy" id="75684"/>
    <lineage>
        <taxon>Bacteria</taxon>
        <taxon>Pseudomonadati</taxon>
        <taxon>Pseudomonadota</taxon>
        <taxon>Gammaproteobacteria</taxon>
        <taxon>Oceanospirillales</taxon>
        <taxon>Balneatrichaceae</taxon>
        <taxon>Balneatrix</taxon>
    </lineage>
</organism>
<evidence type="ECO:0000256" key="1">
    <source>
        <dbReference type="ARBA" id="ARBA00007177"/>
    </source>
</evidence>
<dbReference type="HAMAP" id="MF_01384">
    <property type="entry name" value="UreD"/>
    <property type="match status" value="1"/>
</dbReference>
<gene>
    <name evidence="4" type="primary">ureD</name>
    <name evidence="5" type="ORF">ACFFLH_09965</name>
</gene>
<reference evidence="5 6" key="1">
    <citation type="submission" date="2024-09" db="EMBL/GenBank/DDBJ databases">
        <authorList>
            <person name="Sun Q."/>
            <person name="Mori K."/>
        </authorList>
    </citation>
    <scope>NUCLEOTIDE SEQUENCE [LARGE SCALE GENOMIC DNA]</scope>
    <source>
        <strain evidence="5 6">ATCC 51285</strain>
    </source>
</reference>
<dbReference type="Proteomes" id="UP001589628">
    <property type="component" value="Unassembled WGS sequence"/>
</dbReference>
<comment type="function">
    <text evidence="4">Required for maturation of urease via the functional incorporation of the urease nickel metallocenter.</text>
</comment>
<evidence type="ECO:0000313" key="5">
    <source>
        <dbReference type="EMBL" id="MFB9886737.1"/>
    </source>
</evidence>
<dbReference type="Pfam" id="PF01774">
    <property type="entry name" value="UreD"/>
    <property type="match status" value="1"/>
</dbReference>
<dbReference type="PANTHER" id="PTHR33643">
    <property type="entry name" value="UREASE ACCESSORY PROTEIN D"/>
    <property type="match status" value="1"/>
</dbReference>
<keyword evidence="3 4" id="KW-0143">Chaperone</keyword>
<keyword evidence="4" id="KW-0963">Cytoplasm</keyword>
<comment type="subcellular location">
    <subcellularLocation>
        <location evidence="4">Cytoplasm</location>
    </subcellularLocation>
</comment>
<comment type="subunit">
    <text evidence="4">UreD, UreF and UreG form a complex that acts as a GTP-hydrolysis-dependent molecular chaperone, activating the urease apoprotein by helping to assemble the nickel containing metallocenter of UreC. The UreE protein probably delivers the nickel.</text>
</comment>
<evidence type="ECO:0000256" key="3">
    <source>
        <dbReference type="ARBA" id="ARBA00023186"/>
    </source>
</evidence>
<evidence type="ECO:0000256" key="2">
    <source>
        <dbReference type="ARBA" id="ARBA00022988"/>
    </source>
</evidence>
<dbReference type="RefSeq" id="WP_035460870.1">
    <property type="nucleotide sequence ID" value="NZ_JBHLZN010000003.1"/>
</dbReference>
<proteinExistence type="inferred from homology"/>
<dbReference type="PANTHER" id="PTHR33643:SF1">
    <property type="entry name" value="UREASE ACCESSORY PROTEIN D"/>
    <property type="match status" value="1"/>
</dbReference>